<feature type="signal peptide" evidence="8">
    <location>
        <begin position="1"/>
        <end position="19"/>
    </location>
</feature>
<evidence type="ECO:0000256" key="8">
    <source>
        <dbReference type="SAM" id="SignalP"/>
    </source>
</evidence>
<dbReference type="GO" id="GO:0003676">
    <property type="term" value="F:nucleic acid binding"/>
    <property type="evidence" value="ECO:0007669"/>
    <property type="project" value="InterPro"/>
</dbReference>
<dbReference type="CDD" id="cd11010">
    <property type="entry name" value="S1-P1_nuclease"/>
    <property type="match status" value="1"/>
</dbReference>
<keyword evidence="10" id="KW-1185">Reference proteome</keyword>
<dbReference type="GO" id="GO:0046872">
    <property type="term" value="F:metal ion binding"/>
    <property type="evidence" value="ECO:0007669"/>
    <property type="project" value="UniProtKB-KW"/>
</dbReference>
<keyword evidence="4" id="KW-0255">Endonuclease</keyword>
<dbReference type="GO" id="GO:0016788">
    <property type="term" value="F:hydrolase activity, acting on ester bonds"/>
    <property type="evidence" value="ECO:0007669"/>
    <property type="project" value="InterPro"/>
</dbReference>
<dbReference type="GO" id="GO:0006308">
    <property type="term" value="P:DNA catabolic process"/>
    <property type="evidence" value="ECO:0007669"/>
    <property type="project" value="InterPro"/>
</dbReference>
<evidence type="ECO:0000256" key="1">
    <source>
        <dbReference type="ARBA" id="ARBA00009547"/>
    </source>
</evidence>
<dbReference type="SUPFAM" id="SSF48537">
    <property type="entry name" value="Phospholipase C/P1 nuclease"/>
    <property type="match status" value="1"/>
</dbReference>
<dbReference type="STRING" id="1160509.A0A3N4IDV4"/>
<evidence type="ECO:0000256" key="3">
    <source>
        <dbReference type="ARBA" id="ARBA00022723"/>
    </source>
</evidence>
<evidence type="ECO:0000256" key="4">
    <source>
        <dbReference type="ARBA" id="ARBA00022759"/>
    </source>
</evidence>
<evidence type="ECO:0000313" key="9">
    <source>
        <dbReference type="EMBL" id="RPA79894.1"/>
    </source>
</evidence>
<dbReference type="PANTHER" id="PTHR33146:SF26">
    <property type="entry name" value="ENDONUCLEASE 4"/>
    <property type="match status" value="1"/>
</dbReference>
<protein>
    <submittedName>
        <fullName evidence="9">Phospholipase C/P1 nuclease</fullName>
    </submittedName>
</protein>
<dbReference type="PANTHER" id="PTHR33146">
    <property type="entry name" value="ENDONUCLEASE 4"/>
    <property type="match status" value="1"/>
</dbReference>
<evidence type="ECO:0000256" key="2">
    <source>
        <dbReference type="ARBA" id="ARBA00022722"/>
    </source>
</evidence>
<name>A0A3N4IDV4_ASCIM</name>
<dbReference type="GO" id="GO:0004519">
    <property type="term" value="F:endonuclease activity"/>
    <property type="evidence" value="ECO:0007669"/>
    <property type="project" value="UniProtKB-KW"/>
</dbReference>
<evidence type="ECO:0000313" key="10">
    <source>
        <dbReference type="Proteomes" id="UP000275078"/>
    </source>
</evidence>
<dbReference type="EMBL" id="ML119694">
    <property type="protein sequence ID" value="RPA79894.1"/>
    <property type="molecule type" value="Genomic_DNA"/>
</dbReference>
<keyword evidence="5" id="KW-0378">Hydrolase</keyword>
<keyword evidence="2" id="KW-0540">Nuclease</keyword>
<dbReference type="Gene3D" id="1.10.575.10">
    <property type="entry name" value="P1 Nuclease"/>
    <property type="match status" value="1"/>
</dbReference>
<evidence type="ECO:0000256" key="6">
    <source>
        <dbReference type="ARBA" id="ARBA00023157"/>
    </source>
</evidence>
<dbReference type="Pfam" id="PF02265">
    <property type="entry name" value="S1-P1_nuclease"/>
    <property type="match status" value="1"/>
</dbReference>
<comment type="similarity">
    <text evidence="1">Belongs to the nuclease type I family.</text>
</comment>
<organism evidence="9 10">
    <name type="scientific">Ascobolus immersus RN42</name>
    <dbReference type="NCBI Taxonomy" id="1160509"/>
    <lineage>
        <taxon>Eukaryota</taxon>
        <taxon>Fungi</taxon>
        <taxon>Dikarya</taxon>
        <taxon>Ascomycota</taxon>
        <taxon>Pezizomycotina</taxon>
        <taxon>Pezizomycetes</taxon>
        <taxon>Pezizales</taxon>
        <taxon>Ascobolaceae</taxon>
        <taxon>Ascobolus</taxon>
    </lineage>
</organism>
<feature type="chain" id="PRO_5018056002" evidence="8">
    <location>
        <begin position="20"/>
        <end position="307"/>
    </location>
</feature>
<keyword evidence="7" id="KW-0325">Glycoprotein</keyword>
<dbReference type="AlphaFoldDB" id="A0A3N4IDV4"/>
<dbReference type="InterPro" id="IPR003154">
    <property type="entry name" value="S1/P1nuclease"/>
</dbReference>
<keyword evidence="6" id="KW-1015">Disulfide bond</keyword>
<proteinExistence type="inferred from homology"/>
<dbReference type="Proteomes" id="UP000275078">
    <property type="component" value="Unassembled WGS sequence"/>
</dbReference>
<keyword evidence="3" id="KW-0479">Metal-binding</keyword>
<dbReference type="OrthoDB" id="441446at2759"/>
<accession>A0A3N4IDV4</accession>
<gene>
    <name evidence="9" type="ORF">BJ508DRAFT_377438</name>
</gene>
<reference evidence="9 10" key="1">
    <citation type="journal article" date="2018" name="Nat. Ecol. Evol.">
        <title>Pezizomycetes genomes reveal the molecular basis of ectomycorrhizal truffle lifestyle.</title>
        <authorList>
            <person name="Murat C."/>
            <person name="Payen T."/>
            <person name="Noel B."/>
            <person name="Kuo A."/>
            <person name="Morin E."/>
            <person name="Chen J."/>
            <person name="Kohler A."/>
            <person name="Krizsan K."/>
            <person name="Balestrini R."/>
            <person name="Da Silva C."/>
            <person name="Montanini B."/>
            <person name="Hainaut M."/>
            <person name="Levati E."/>
            <person name="Barry K.W."/>
            <person name="Belfiori B."/>
            <person name="Cichocki N."/>
            <person name="Clum A."/>
            <person name="Dockter R.B."/>
            <person name="Fauchery L."/>
            <person name="Guy J."/>
            <person name="Iotti M."/>
            <person name="Le Tacon F."/>
            <person name="Lindquist E.A."/>
            <person name="Lipzen A."/>
            <person name="Malagnac F."/>
            <person name="Mello A."/>
            <person name="Molinier V."/>
            <person name="Miyauchi S."/>
            <person name="Poulain J."/>
            <person name="Riccioni C."/>
            <person name="Rubini A."/>
            <person name="Sitrit Y."/>
            <person name="Splivallo R."/>
            <person name="Traeger S."/>
            <person name="Wang M."/>
            <person name="Zifcakova L."/>
            <person name="Wipf D."/>
            <person name="Zambonelli A."/>
            <person name="Paolocci F."/>
            <person name="Nowrousian M."/>
            <person name="Ottonello S."/>
            <person name="Baldrian P."/>
            <person name="Spatafora J.W."/>
            <person name="Henrissat B."/>
            <person name="Nagy L.G."/>
            <person name="Aury J.M."/>
            <person name="Wincker P."/>
            <person name="Grigoriev I.V."/>
            <person name="Bonfante P."/>
            <person name="Martin F.M."/>
        </authorList>
    </citation>
    <scope>NUCLEOTIDE SEQUENCE [LARGE SCALE GENOMIC DNA]</scope>
    <source>
        <strain evidence="9 10">RN42</strain>
    </source>
</reference>
<evidence type="ECO:0000256" key="7">
    <source>
        <dbReference type="ARBA" id="ARBA00023180"/>
    </source>
</evidence>
<evidence type="ECO:0000256" key="5">
    <source>
        <dbReference type="ARBA" id="ARBA00022801"/>
    </source>
</evidence>
<dbReference type="InterPro" id="IPR008947">
    <property type="entry name" value="PLipase_C/P1_nuclease_dom_sf"/>
</dbReference>
<sequence length="307" mass="33487">MKISLAAIALVAAAEGVNAWGALGHQTVALLAQQYLLPKTIKQVRSILGSDMSKPTYMGDVALWADSYRYEEEGAWSGGLHFINGQDAPPPESCKIFWPTDCPPEGCVVKAIGNYTELLKSRKTSDAVRFQALKFVIHFLGDIAQPLHTEAYGGGANNITVFFNGYKTNLHAAWDTAIPNSIFGLLPNATITSGDALGFANNLAADINMGKYEHSIWSWLKHHNILSLSREEKAASAWAQEANLKVCDAAINIHPEKLNGTEIGQGEYVERARDVVEMSIARAGIRLAGWLNLIYSGRTGFEGIKWL</sequence>
<keyword evidence="8" id="KW-0732">Signal</keyword>